<name>A0A395M3K3_9BACT</name>
<evidence type="ECO:0000259" key="18">
    <source>
        <dbReference type="Pfam" id="PF02887"/>
    </source>
</evidence>
<dbReference type="Gene3D" id="2.40.33.10">
    <property type="entry name" value="PK beta-barrel domain-like"/>
    <property type="match status" value="1"/>
</dbReference>
<keyword evidence="9" id="KW-0547">Nucleotide-binding</keyword>
<dbReference type="FunFam" id="3.20.20.60:FF:000025">
    <property type="entry name" value="Pyruvate kinase"/>
    <property type="match status" value="1"/>
</dbReference>
<keyword evidence="11" id="KW-0067">ATP-binding</keyword>
<dbReference type="UniPathway" id="UPA00109">
    <property type="reaction ID" value="UER00188"/>
</dbReference>
<dbReference type="SUPFAM" id="SSF51621">
    <property type="entry name" value="Phosphoenolpyruvate/pyruvate domain"/>
    <property type="match status" value="1"/>
</dbReference>
<keyword evidence="7 16" id="KW-0808">Transferase</keyword>
<accession>A0A395M3K3</accession>
<comment type="cofactor">
    <cofactor evidence="1">
        <name>Mg(2+)</name>
        <dbReference type="ChEBI" id="CHEBI:18420"/>
    </cofactor>
</comment>
<evidence type="ECO:0000256" key="14">
    <source>
        <dbReference type="ARBA" id="ARBA00023317"/>
    </source>
</evidence>
<dbReference type="EMBL" id="PHFL01000001">
    <property type="protein sequence ID" value="RFM25522.1"/>
    <property type="molecule type" value="Genomic_DNA"/>
</dbReference>
<evidence type="ECO:0000259" key="17">
    <source>
        <dbReference type="Pfam" id="PF00224"/>
    </source>
</evidence>
<evidence type="ECO:0000256" key="2">
    <source>
        <dbReference type="ARBA" id="ARBA00001958"/>
    </source>
</evidence>
<comment type="pathway">
    <text evidence="3 16">Carbohydrate degradation; glycolysis; pyruvate from D-glyceraldehyde 3-phosphate: step 5/5.</text>
</comment>
<dbReference type="SUPFAM" id="SSF50800">
    <property type="entry name" value="PK beta-barrel domain-like"/>
    <property type="match status" value="1"/>
</dbReference>
<dbReference type="InterPro" id="IPR015806">
    <property type="entry name" value="Pyrv_Knase_insert_dom_sf"/>
</dbReference>
<dbReference type="PANTHER" id="PTHR11817">
    <property type="entry name" value="PYRUVATE KINASE"/>
    <property type="match status" value="1"/>
</dbReference>
<evidence type="ECO:0000256" key="12">
    <source>
        <dbReference type="ARBA" id="ARBA00022842"/>
    </source>
</evidence>
<comment type="catalytic activity">
    <reaction evidence="16">
        <text>pyruvate + ATP = phosphoenolpyruvate + ADP + H(+)</text>
        <dbReference type="Rhea" id="RHEA:18157"/>
        <dbReference type="ChEBI" id="CHEBI:15361"/>
        <dbReference type="ChEBI" id="CHEBI:15378"/>
        <dbReference type="ChEBI" id="CHEBI:30616"/>
        <dbReference type="ChEBI" id="CHEBI:58702"/>
        <dbReference type="ChEBI" id="CHEBI:456216"/>
        <dbReference type="EC" id="2.7.1.40"/>
    </reaction>
</comment>
<evidence type="ECO:0000313" key="19">
    <source>
        <dbReference type="EMBL" id="RFM25357.1"/>
    </source>
</evidence>
<dbReference type="InterPro" id="IPR001697">
    <property type="entry name" value="Pyr_Knase"/>
</dbReference>
<protein>
    <recommendedName>
        <fullName evidence="6 15">Pyruvate kinase</fullName>
        <ecNumber evidence="5 15">2.7.1.40</ecNumber>
    </recommendedName>
</protein>
<dbReference type="Pfam" id="PF00224">
    <property type="entry name" value="PK"/>
    <property type="match status" value="1"/>
</dbReference>
<dbReference type="InterPro" id="IPR018209">
    <property type="entry name" value="Pyrv_Knase_AS"/>
</dbReference>
<comment type="similarity">
    <text evidence="4 16">Belongs to the pyruvate kinase family.</text>
</comment>
<reference evidence="19" key="2">
    <citation type="submission" date="2017-08" db="EMBL/GenBank/DDBJ databases">
        <authorList>
            <person name="de Groot N.N."/>
        </authorList>
    </citation>
    <scope>NUCLEOTIDE SEQUENCE</scope>
    <source>
        <strain evidence="19">OS</strain>
    </source>
</reference>
<evidence type="ECO:0000256" key="3">
    <source>
        <dbReference type="ARBA" id="ARBA00004997"/>
    </source>
</evidence>
<evidence type="ECO:0000256" key="6">
    <source>
        <dbReference type="ARBA" id="ARBA00018587"/>
    </source>
</evidence>
<dbReference type="Proteomes" id="UP000266389">
    <property type="component" value="Unassembled WGS sequence"/>
</dbReference>
<dbReference type="SUPFAM" id="SSF52935">
    <property type="entry name" value="PK C-terminal domain-like"/>
    <property type="match status" value="1"/>
</dbReference>
<dbReference type="GO" id="GO:0004743">
    <property type="term" value="F:pyruvate kinase activity"/>
    <property type="evidence" value="ECO:0007669"/>
    <property type="project" value="UniProtKB-UniRule"/>
</dbReference>
<dbReference type="InterPro" id="IPR015813">
    <property type="entry name" value="Pyrv/PenolPyrv_kinase-like_dom"/>
</dbReference>
<proteinExistence type="inferred from homology"/>
<keyword evidence="12 16" id="KW-0460">Magnesium</keyword>
<comment type="cofactor">
    <cofactor evidence="2">
        <name>K(+)</name>
        <dbReference type="ChEBI" id="CHEBI:29103"/>
    </cofactor>
</comment>
<dbReference type="InterPro" id="IPR011037">
    <property type="entry name" value="Pyrv_Knase-like_insert_dom_sf"/>
</dbReference>
<dbReference type="FunFam" id="2.40.33.10:FF:000001">
    <property type="entry name" value="Pyruvate kinase"/>
    <property type="match status" value="1"/>
</dbReference>
<evidence type="ECO:0000256" key="7">
    <source>
        <dbReference type="ARBA" id="ARBA00022679"/>
    </source>
</evidence>
<feature type="domain" description="Pyruvate kinase C-terminal" evidence="18">
    <location>
        <begin position="362"/>
        <end position="474"/>
    </location>
</feature>
<dbReference type="GO" id="GO:0030955">
    <property type="term" value="F:potassium ion binding"/>
    <property type="evidence" value="ECO:0007669"/>
    <property type="project" value="UniProtKB-UniRule"/>
</dbReference>
<organism evidence="19 21">
    <name type="scientific">Candidatus Thermochlorobacter aerophilus</name>
    <dbReference type="NCBI Taxonomy" id="1868324"/>
    <lineage>
        <taxon>Bacteria</taxon>
        <taxon>Pseudomonadati</taxon>
        <taxon>Chlorobiota</taxon>
        <taxon>Chlorobiia</taxon>
        <taxon>Chlorobiales</taxon>
        <taxon>Candidatus Thermochlorobacteriaceae</taxon>
        <taxon>Candidatus Thermochlorobacter</taxon>
    </lineage>
</organism>
<dbReference type="NCBIfam" id="NF004978">
    <property type="entry name" value="PRK06354.1"/>
    <property type="match status" value="1"/>
</dbReference>
<comment type="caution">
    <text evidence="19">The sequence shown here is derived from an EMBL/GenBank/DDBJ whole genome shotgun (WGS) entry which is preliminary data.</text>
</comment>
<dbReference type="InterPro" id="IPR015795">
    <property type="entry name" value="Pyrv_Knase_C"/>
</dbReference>
<dbReference type="PROSITE" id="PS00110">
    <property type="entry name" value="PYRUVATE_KINASE"/>
    <property type="match status" value="1"/>
</dbReference>
<dbReference type="GO" id="GO:0016301">
    <property type="term" value="F:kinase activity"/>
    <property type="evidence" value="ECO:0007669"/>
    <property type="project" value="UniProtKB-KW"/>
</dbReference>
<sequence>MKRTKIICTLGPSTDSLEKIIELIHAGMDVARLNFSHGSHSEHKARIEMLREAMQKTGKQIAILQDLQGPKIRIGALEKTVLLKQGERFIITTDDIVGSYNRVSTTYKEIVHDVKRGDRILIDDGLLEVKVLDKNEREVITEVVVGGLLKSHKGLNLPGVSVSVPSLSEKDIEDTHFGLDNDVDMIALSFVRSAKDIEQLANIIRSRGKTAWIVAKIERPEAIENIDEIIAAADAVMVARGDLGVEINVAAVPVLQKLIVQKCNTAYKPVIIATQMLESMTENPRPTRAEASDVANAVFDGTDAVMLSGETASGKYPVEAVKTMCEIINSVEAKDIHHLLLAERETFAPQPKNHTGNVDLGEAIAISAVDVANKICAKVIVVLSHTGSTAIKVSKQKPSMPIIVITDNEKVQRLMGLVWGVETIYTQTMTSTDDSFRVIETKLVEKAIVKPGDVIVYTMGIPIFKHGTTDTIKVSCISRASR</sequence>
<evidence type="ECO:0000256" key="16">
    <source>
        <dbReference type="RuleBase" id="RU000504"/>
    </source>
</evidence>
<dbReference type="GO" id="GO:0000287">
    <property type="term" value="F:magnesium ion binding"/>
    <property type="evidence" value="ECO:0007669"/>
    <property type="project" value="UniProtKB-UniRule"/>
</dbReference>
<dbReference type="GO" id="GO:0005524">
    <property type="term" value="F:ATP binding"/>
    <property type="evidence" value="ECO:0007669"/>
    <property type="project" value="UniProtKB-KW"/>
</dbReference>
<dbReference type="Pfam" id="PF02887">
    <property type="entry name" value="PK_C"/>
    <property type="match status" value="1"/>
</dbReference>
<dbReference type="InterPro" id="IPR015793">
    <property type="entry name" value="Pyrv_Knase_brl"/>
</dbReference>
<evidence type="ECO:0000256" key="13">
    <source>
        <dbReference type="ARBA" id="ARBA00023152"/>
    </source>
</evidence>
<evidence type="ECO:0000256" key="1">
    <source>
        <dbReference type="ARBA" id="ARBA00001946"/>
    </source>
</evidence>
<dbReference type="InterPro" id="IPR040442">
    <property type="entry name" value="Pyrv_kinase-like_dom_sf"/>
</dbReference>
<dbReference type="NCBIfam" id="TIGR01064">
    <property type="entry name" value="pyruv_kin"/>
    <property type="match status" value="1"/>
</dbReference>
<evidence type="ECO:0000256" key="15">
    <source>
        <dbReference type="NCBIfam" id="TIGR01064"/>
    </source>
</evidence>
<evidence type="ECO:0000256" key="8">
    <source>
        <dbReference type="ARBA" id="ARBA00022723"/>
    </source>
</evidence>
<dbReference type="AlphaFoldDB" id="A0A395M3K3"/>
<evidence type="ECO:0000256" key="4">
    <source>
        <dbReference type="ARBA" id="ARBA00008663"/>
    </source>
</evidence>
<evidence type="ECO:0000256" key="9">
    <source>
        <dbReference type="ARBA" id="ARBA00022741"/>
    </source>
</evidence>
<gene>
    <name evidence="19" type="primary">pyk</name>
    <name evidence="20" type="ORF">D0433_00380</name>
    <name evidence="19" type="ORF">D0433_01710</name>
</gene>
<dbReference type="InterPro" id="IPR036918">
    <property type="entry name" value="Pyrv_Knase_C_sf"/>
</dbReference>
<evidence type="ECO:0000313" key="20">
    <source>
        <dbReference type="EMBL" id="RFM25522.1"/>
    </source>
</evidence>
<evidence type="ECO:0000256" key="11">
    <source>
        <dbReference type="ARBA" id="ARBA00022840"/>
    </source>
</evidence>
<feature type="domain" description="Pyruvate kinase barrel" evidence="17">
    <location>
        <begin position="1"/>
        <end position="321"/>
    </location>
</feature>
<dbReference type="Gene3D" id="3.40.1380.20">
    <property type="entry name" value="Pyruvate kinase, C-terminal domain"/>
    <property type="match status" value="1"/>
</dbReference>
<dbReference type="EMBL" id="PHFL01000007">
    <property type="protein sequence ID" value="RFM25357.1"/>
    <property type="molecule type" value="Genomic_DNA"/>
</dbReference>
<dbReference type="EC" id="2.7.1.40" evidence="5 15"/>
<dbReference type="Gene3D" id="3.20.20.60">
    <property type="entry name" value="Phosphoenolpyruvate-binding domains"/>
    <property type="match status" value="1"/>
</dbReference>
<keyword evidence="8" id="KW-0479">Metal-binding</keyword>
<keyword evidence="10 16" id="KW-0418">Kinase</keyword>
<dbReference type="PRINTS" id="PR01050">
    <property type="entry name" value="PYRUVTKNASE"/>
</dbReference>
<evidence type="ECO:0000256" key="5">
    <source>
        <dbReference type="ARBA" id="ARBA00012142"/>
    </source>
</evidence>
<dbReference type="NCBIfam" id="NF004491">
    <property type="entry name" value="PRK05826.1"/>
    <property type="match status" value="1"/>
</dbReference>
<evidence type="ECO:0000256" key="10">
    <source>
        <dbReference type="ARBA" id="ARBA00022777"/>
    </source>
</evidence>
<keyword evidence="13 16" id="KW-0324">Glycolysis</keyword>
<reference evidence="19 21" key="1">
    <citation type="journal article" date="2011" name="ISME J.">
        <title>Community ecology of hot spring cyanobacterial mats: predominant populations and their functional potential.</title>
        <authorList>
            <person name="Klatt C.G."/>
            <person name="Wood J.M."/>
            <person name="Rusch D.B."/>
            <person name="Bateson M.M."/>
            <person name="Hamamura N."/>
            <person name="Heidelberg J.F."/>
            <person name="Grossman A.R."/>
            <person name="Bhaya D."/>
            <person name="Cohan F.M."/>
            <person name="Kuhl M."/>
            <person name="Bryant D.A."/>
            <person name="Ward D.M."/>
        </authorList>
    </citation>
    <scope>NUCLEOTIDE SEQUENCE [LARGE SCALE GENOMIC DNA]</scope>
    <source>
        <strain evidence="19">OS</strain>
    </source>
</reference>
<evidence type="ECO:0000313" key="21">
    <source>
        <dbReference type="Proteomes" id="UP000266389"/>
    </source>
</evidence>
<keyword evidence="14 19" id="KW-0670">Pyruvate</keyword>